<accession>A0ABS5SGP8</accession>
<evidence type="ECO:0000313" key="3">
    <source>
        <dbReference type="Proteomes" id="UP000756860"/>
    </source>
</evidence>
<dbReference type="Pfam" id="PF02915">
    <property type="entry name" value="Rubrerythrin"/>
    <property type="match status" value="1"/>
</dbReference>
<proteinExistence type="predicted"/>
<reference evidence="2 3" key="1">
    <citation type="submission" date="2021-05" db="EMBL/GenBank/DDBJ databases">
        <title>The draft genome of Geobacter luticola JCM 17780.</title>
        <authorList>
            <person name="Xu Z."/>
            <person name="Masuda Y."/>
            <person name="Itoh H."/>
            <person name="Senoo K."/>
        </authorList>
    </citation>
    <scope>NUCLEOTIDE SEQUENCE [LARGE SCALE GENOMIC DNA]</scope>
    <source>
        <strain evidence="2 3">JCM 17780</strain>
    </source>
</reference>
<organism evidence="2 3">
    <name type="scientific">Geomobilimonas luticola</name>
    <dbReference type="NCBI Taxonomy" id="1114878"/>
    <lineage>
        <taxon>Bacteria</taxon>
        <taxon>Pseudomonadati</taxon>
        <taxon>Thermodesulfobacteriota</taxon>
        <taxon>Desulfuromonadia</taxon>
        <taxon>Geobacterales</taxon>
        <taxon>Geobacteraceae</taxon>
        <taxon>Geomobilimonas</taxon>
    </lineage>
</organism>
<feature type="domain" description="Rubrerythrin diiron-binding" evidence="1">
    <location>
        <begin position="5"/>
        <end position="140"/>
    </location>
</feature>
<dbReference type="InterPro" id="IPR003251">
    <property type="entry name" value="Rr_diiron-bd_dom"/>
</dbReference>
<dbReference type="Gene3D" id="1.20.1260.10">
    <property type="match status" value="1"/>
</dbReference>
<gene>
    <name evidence="2" type="ORF">KI810_11505</name>
</gene>
<dbReference type="InterPro" id="IPR009078">
    <property type="entry name" value="Ferritin-like_SF"/>
</dbReference>
<dbReference type="PANTHER" id="PTHR33531:SF7">
    <property type="entry name" value="HYPOTHETICAL MEMBRANE PROTEIN, CONSERVED"/>
    <property type="match status" value="1"/>
</dbReference>
<dbReference type="SUPFAM" id="SSF47240">
    <property type="entry name" value="Ferritin-like"/>
    <property type="match status" value="1"/>
</dbReference>
<dbReference type="PANTHER" id="PTHR33531">
    <property type="entry name" value="RUBRERYTHRIN SUBFAMILY"/>
    <property type="match status" value="1"/>
</dbReference>
<evidence type="ECO:0000259" key="1">
    <source>
        <dbReference type="Pfam" id="PF02915"/>
    </source>
</evidence>
<protein>
    <submittedName>
        <fullName evidence="2">Ferritin family protein</fullName>
    </submittedName>
</protein>
<dbReference type="Proteomes" id="UP000756860">
    <property type="component" value="Unassembled WGS sequence"/>
</dbReference>
<comment type="caution">
    <text evidence="2">The sequence shown here is derived from an EMBL/GenBank/DDBJ whole genome shotgun (WGS) entry which is preliminary data.</text>
</comment>
<evidence type="ECO:0000313" key="2">
    <source>
        <dbReference type="EMBL" id="MBT0653684.1"/>
    </source>
</evidence>
<dbReference type="CDD" id="cd01045">
    <property type="entry name" value="Ferritin_like_AB"/>
    <property type="match status" value="1"/>
</dbReference>
<dbReference type="RefSeq" id="WP_214175675.1">
    <property type="nucleotide sequence ID" value="NZ_JAHCVK010000004.1"/>
</dbReference>
<dbReference type="InterPro" id="IPR012347">
    <property type="entry name" value="Ferritin-like"/>
</dbReference>
<sequence length="161" mass="18503">MNVFDFAMKMELDGKAYYERMAAETEVGGLKTIFTMLAADEQKHYDTVVAMKEGADGTMASTTVLEKAKNVFQELTGEKDLLGGMKKDLDGYRHAMKIEADSVRLYEDMAKKESNPDIVMLLLKIASEEKKHYNIMENLYDFVLKPEYFLAWREFSNLQEL</sequence>
<name>A0ABS5SGP8_9BACT</name>
<dbReference type="EMBL" id="JAHCVK010000004">
    <property type="protein sequence ID" value="MBT0653684.1"/>
    <property type="molecule type" value="Genomic_DNA"/>
</dbReference>
<keyword evidence="3" id="KW-1185">Reference proteome</keyword>